<comment type="caution">
    <text evidence="5">The sequence shown here is derived from an EMBL/GenBank/DDBJ whole genome shotgun (WGS) entry which is preliminary data.</text>
</comment>
<dbReference type="InterPro" id="IPR017850">
    <property type="entry name" value="Alkaline_phosphatase_core_sf"/>
</dbReference>
<evidence type="ECO:0000313" key="5">
    <source>
        <dbReference type="EMBL" id="GFH53858.1"/>
    </source>
</evidence>
<proteinExistence type="inferred from homology"/>
<gene>
    <name evidence="5" type="ORF">CTEN210_10334</name>
</gene>
<organism evidence="5 6">
    <name type="scientific">Chaetoceros tenuissimus</name>
    <dbReference type="NCBI Taxonomy" id="426638"/>
    <lineage>
        <taxon>Eukaryota</taxon>
        <taxon>Sar</taxon>
        <taxon>Stramenopiles</taxon>
        <taxon>Ochrophyta</taxon>
        <taxon>Bacillariophyta</taxon>
        <taxon>Coscinodiscophyceae</taxon>
        <taxon>Chaetocerotophycidae</taxon>
        <taxon>Chaetocerotales</taxon>
        <taxon>Chaetocerotaceae</taxon>
        <taxon>Chaetoceros</taxon>
    </lineage>
</organism>
<dbReference type="Pfam" id="PF00884">
    <property type="entry name" value="Sulfatase"/>
    <property type="match status" value="1"/>
</dbReference>
<keyword evidence="2" id="KW-0378">Hydrolase</keyword>
<dbReference type="AlphaFoldDB" id="A0AAD3CX84"/>
<dbReference type="EMBL" id="BLLK01000047">
    <property type="protein sequence ID" value="GFH53858.1"/>
    <property type="molecule type" value="Genomic_DNA"/>
</dbReference>
<dbReference type="SUPFAM" id="SSF53649">
    <property type="entry name" value="Alkaline phosphatase-like"/>
    <property type="match status" value="1"/>
</dbReference>
<accession>A0AAD3CX84</accession>
<feature type="chain" id="PRO_5042137508" description="Sulfatase N-terminal domain-containing protein" evidence="3">
    <location>
        <begin position="22"/>
        <end position="566"/>
    </location>
</feature>
<dbReference type="PANTHER" id="PTHR42693">
    <property type="entry name" value="ARYLSULFATASE FAMILY MEMBER"/>
    <property type="match status" value="1"/>
</dbReference>
<reference evidence="5 6" key="1">
    <citation type="journal article" date="2021" name="Sci. Rep.">
        <title>The genome of the diatom Chaetoceros tenuissimus carries an ancient integrated fragment of an extant virus.</title>
        <authorList>
            <person name="Hongo Y."/>
            <person name="Kimura K."/>
            <person name="Takaki Y."/>
            <person name="Yoshida Y."/>
            <person name="Baba S."/>
            <person name="Kobayashi G."/>
            <person name="Nagasaki K."/>
            <person name="Hano T."/>
            <person name="Tomaru Y."/>
        </authorList>
    </citation>
    <scope>NUCLEOTIDE SEQUENCE [LARGE SCALE GENOMIC DNA]</scope>
    <source>
        <strain evidence="5 6">NIES-3715</strain>
    </source>
</reference>
<dbReference type="InterPro" id="IPR000917">
    <property type="entry name" value="Sulfatase_N"/>
</dbReference>
<evidence type="ECO:0000256" key="1">
    <source>
        <dbReference type="ARBA" id="ARBA00008779"/>
    </source>
</evidence>
<dbReference type="Gene3D" id="3.40.720.10">
    <property type="entry name" value="Alkaline Phosphatase, subunit A"/>
    <property type="match status" value="1"/>
</dbReference>
<evidence type="ECO:0000256" key="2">
    <source>
        <dbReference type="ARBA" id="ARBA00022801"/>
    </source>
</evidence>
<feature type="domain" description="Sulfatase N-terminal" evidence="4">
    <location>
        <begin position="26"/>
        <end position="384"/>
    </location>
</feature>
<keyword evidence="3" id="KW-0732">Signal</keyword>
<evidence type="ECO:0000313" key="6">
    <source>
        <dbReference type="Proteomes" id="UP001054902"/>
    </source>
</evidence>
<protein>
    <recommendedName>
        <fullName evidence="4">Sulfatase N-terminal domain-containing protein</fullName>
    </recommendedName>
</protein>
<sequence>MKILSTVSLLCLLFGATHTLAQKKKPNVLIILADDVGTGDVPGYWNNEIVDMPNLRALQEKGVTFMNAHSTPLCAPSRYSLLSGNYPHRGEGQFGTWDFKEGHNQFLDMQQSIAEMLKMNDESWHTSMFGKWHIGGKVPGTYSNQTYSLSCCDNDWSQPMGQGPNEIGFDESFYTMGGIQSAPYSFFRNGYLTTKEDDITMWEVGNYTKENGVSIINKPGEGDPSWDSSDYNMKLVKEAYTFLVGHVADRSEDPFFMYFALGQVHVPHSPPFEYLDGTKIAGRYEDPHLDLLFEMDLVIGSLMTKLEETNLMKDTIVIFCSDNGGLDMGYPNRVLRDKKSSIYEGGHRVPFVVRYDDVVPAGEVRDEHYISLVDVYATIAEFTGSRIDQYSAQDSKSFAEYAKSASNTAGLRKYLHTWSRQKIYPTPDKHEIVRAESIHFGDLKYIRYLAPHEKEELYNLKTDIGETTNLLEISPDKYRKLRNKLRNNLRQEGSCPMDKAKSKLRNGKKRGQVVNCNWFEQDPQRRCRWQRITGEKRCNSICGRYRWWCRFYNPDLKEPRQAYVDL</sequence>
<dbReference type="InterPro" id="IPR050738">
    <property type="entry name" value="Sulfatase"/>
</dbReference>
<dbReference type="GO" id="GO:0004065">
    <property type="term" value="F:arylsulfatase activity"/>
    <property type="evidence" value="ECO:0007669"/>
    <property type="project" value="TreeGrafter"/>
</dbReference>
<dbReference type="Gene3D" id="3.30.1120.10">
    <property type="match status" value="1"/>
</dbReference>
<evidence type="ECO:0000259" key="4">
    <source>
        <dbReference type="Pfam" id="PF00884"/>
    </source>
</evidence>
<dbReference type="Proteomes" id="UP001054902">
    <property type="component" value="Unassembled WGS sequence"/>
</dbReference>
<comment type="similarity">
    <text evidence="1">Belongs to the sulfatase family.</text>
</comment>
<feature type="signal peptide" evidence="3">
    <location>
        <begin position="1"/>
        <end position="21"/>
    </location>
</feature>
<name>A0AAD3CX84_9STRA</name>
<evidence type="ECO:0000256" key="3">
    <source>
        <dbReference type="SAM" id="SignalP"/>
    </source>
</evidence>
<dbReference type="PANTHER" id="PTHR42693:SF53">
    <property type="entry name" value="ENDO-4-O-SULFATASE"/>
    <property type="match status" value="1"/>
</dbReference>
<keyword evidence="6" id="KW-1185">Reference proteome</keyword>